<sequence>MVTDTPFANAIGIKPVAYFDVPVVKVTRTNRNFVKRLVICKRTQDSVSLCRKFLHTPVELVLFEFILTPCLRALLLRKCVRRKPGDEALKIILETAL</sequence>
<protein>
    <submittedName>
        <fullName evidence="1">Uncharacterized protein</fullName>
    </submittedName>
</protein>
<comment type="caution">
    <text evidence="1">The sequence shown here is derived from an EMBL/GenBank/DDBJ whole genome shotgun (WGS) entry which is preliminary data.</text>
</comment>
<dbReference type="Proteomes" id="UP000011623">
    <property type="component" value="Unassembled WGS sequence"/>
</dbReference>
<reference evidence="1 2" key="1">
    <citation type="journal article" date="2014" name="PLoS Genet.">
        <title>Phylogenetically driven sequencing of extremely halophilic archaea reveals strategies for static and dynamic osmo-response.</title>
        <authorList>
            <person name="Becker E.A."/>
            <person name="Seitzer P.M."/>
            <person name="Tritt A."/>
            <person name="Larsen D."/>
            <person name="Krusor M."/>
            <person name="Yao A.I."/>
            <person name="Wu D."/>
            <person name="Madern D."/>
            <person name="Eisen J.A."/>
            <person name="Darling A.E."/>
            <person name="Facciotti M.T."/>
        </authorList>
    </citation>
    <scope>NUCLEOTIDE SEQUENCE [LARGE SCALE GENOMIC DNA]</scope>
    <source>
        <strain evidence="1 2">JCM 13557</strain>
    </source>
</reference>
<keyword evidence="2" id="KW-1185">Reference proteome</keyword>
<evidence type="ECO:0000313" key="2">
    <source>
        <dbReference type="Proteomes" id="UP000011623"/>
    </source>
</evidence>
<organism evidence="1 2">
    <name type="scientific">Haloarcula amylolytica JCM 13557</name>
    <dbReference type="NCBI Taxonomy" id="1227452"/>
    <lineage>
        <taxon>Archaea</taxon>
        <taxon>Methanobacteriati</taxon>
        <taxon>Methanobacteriota</taxon>
        <taxon>Stenosarchaea group</taxon>
        <taxon>Halobacteria</taxon>
        <taxon>Halobacteriales</taxon>
        <taxon>Haloarculaceae</taxon>
        <taxon>Haloarcula</taxon>
    </lineage>
</organism>
<dbReference type="AlphaFoldDB" id="M0KPF6"/>
<gene>
    <name evidence="1" type="ORF">C442_06096</name>
</gene>
<accession>M0KPF6</accession>
<dbReference type="EMBL" id="AOLW01000014">
    <property type="protein sequence ID" value="EMA23262.1"/>
    <property type="molecule type" value="Genomic_DNA"/>
</dbReference>
<name>M0KPF6_9EURY</name>
<proteinExistence type="predicted"/>
<evidence type="ECO:0000313" key="1">
    <source>
        <dbReference type="EMBL" id="EMA23262.1"/>
    </source>
</evidence>